<feature type="transmembrane region" description="Helical" evidence="10">
    <location>
        <begin position="155"/>
        <end position="176"/>
    </location>
</feature>
<evidence type="ECO:0000256" key="8">
    <source>
        <dbReference type="ARBA" id="ARBA00023136"/>
    </source>
</evidence>
<dbReference type="STRING" id="1288291.A0A059EWG9"/>
<evidence type="ECO:0000256" key="9">
    <source>
        <dbReference type="ARBA" id="ARBA00023160"/>
    </source>
</evidence>
<dbReference type="EMBL" id="KK365396">
    <property type="protein sequence ID" value="KCZ79069.1"/>
    <property type="molecule type" value="Genomic_DNA"/>
</dbReference>
<dbReference type="VEuPathDB" id="MicrosporidiaDB:H312_03547"/>
<dbReference type="EC" id="2.3.1.-" evidence="10"/>
<comment type="similarity">
    <text evidence="10">Belongs to the ELO family.</text>
</comment>
<accession>A0A059EWG9</accession>
<organism evidence="11 12">
    <name type="scientific">Anncaliia algerae PRA339</name>
    <dbReference type="NCBI Taxonomy" id="1288291"/>
    <lineage>
        <taxon>Eukaryota</taxon>
        <taxon>Fungi</taxon>
        <taxon>Fungi incertae sedis</taxon>
        <taxon>Microsporidia</taxon>
        <taxon>Tubulinosematoidea</taxon>
        <taxon>Tubulinosematidae</taxon>
        <taxon>Anncaliia</taxon>
    </lineage>
</organism>
<keyword evidence="6 10" id="KW-1133">Transmembrane helix</keyword>
<keyword evidence="9 10" id="KW-0275">Fatty acid biosynthesis</keyword>
<evidence type="ECO:0000256" key="5">
    <source>
        <dbReference type="ARBA" id="ARBA00022832"/>
    </source>
</evidence>
<evidence type="ECO:0000256" key="6">
    <source>
        <dbReference type="ARBA" id="ARBA00022989"/>
    </source>
</evidence>
<dbReference type="PANTHER" id="PTHR11157">
    <property type="entry name" value="FATTY ACID ACYL TRANSFERASE-RELATED"/>
    <property type="match status" value="1"/>
</dbReference>
<feature type="transmembrane region" description="Helical" evidence="10">
    <location>
        <begin position="131"/>
        <end position="149"/>
    </location>
</feature>
<feature type="transmembrane region" description="Helical" evidence="10">
    <location>
        <begin position="226"/>
        <end position="246"/>
    </location>
</feature>
<dbReference type="HOGENOM" id="CLU_017661_0_0_1"/>
<dbReference type="AlphaFoldDB" id="A0A059EWG9"/>
<feature type="transmembrane region" description="Helical" evidence="10">
    <location>
        <begin position="102"/>
        <end position="124"/>
    </location>
</feature>
<dbReference type="Pfam" id="PF01151">
    <property type="entry name" value="ELO"/>
    <property type="match status" value="1"/>
</dbReference>
<reference evidence="11 12" key="2">
    <citation type="submission" date="2014-03" db="EMBL/GenBank/DDBJ databases">
        <title>The Genome Sequence of Anncaliia algerae insect isolate PRA339.</title>
        <authorList>
            <consortium name="The Broad Institute Genome Sequencing Platform"/>
            <consortium name="The Broad Institute Genome Sequencing Center for Infectious Disease"/>
            <person name="Cuomo C."/>
            <person name="Becnel J."/>
            <person name="Sanscrainte N."/>
            <person name="Walker B."/>
            <person name="Young S.K."/>
            <person name="Zeng Q."/>
            <person name="Gargeya S."/>
            <person name="Fitzgerald M."/>
            <person name="Haas B."/>
            <person name="Abouelleil A."/>
            <person name="Alvarado L."/>
            <person name="Arachchi H.M."/>
            <person name="Berlin A.M."/>
            <person name="Chapman S.B."/>
            <person name="Dewar J."/>
            <person name="Goldberg J."/>
            <person name="Griggs A."/>
            <person name="Gujja S."/>
            <person name="Hansen M."/>
            <person name="Howarth C."/>
            <person name="Imamovic A."/>
            <person name="Larimer J."/>
            <person name="McCowan C."/>
            <person name="Murphy C."/>
            <person name="Neiman D."/>
            <person name="Pearson M."/>
            <person name="Priest M."/>
            <person name="Roberts A."/>
            <person name="Saif S."/>
            <person name="Shea T."/>
            <person name="Sisk P."/>
            <person name="Sykes S."/>
            <person name="Wortman J."/>
            <person name="Nusbaum C."/>
            <person name="Birren B."/>
        </authorList>
    </citation>
    <scope>NUCLEOTIDE SEQUENCE [LARGE SCALE GENOMIC DNA]</scope>
    <source>
        <strain evidence="11 12">PRA339</strain>
    </source>
</reference>
<dbReference type="GO" id="GO:0009922">
    <property type="term" value="F:fatty acid elongase activity"/>
    <property type="evidence" value="ECO:0007669"/>
    <property type="project" value="InterPro"/>
</dbReference>
<comment type="catalytic activity">
    <reaction evidence="10">
        <text>an acyl-CoA + malonyl-CoA + H(+) = a 3-oxoacyl-CoA + CO2 + CoA</text>
        <dbReference type="Rhea" id="RHEA:50252"/>
        <dbReference type="ChEBI" id="CHEBI:15378"/>
        <dbReference type="ChEBI" id="CHEBI:16526"/>
        <dbReference type="ChEBI" id="CHEBI:57287"/>
        <dbReference type="ChEBI" id="CHEBI:57384"/>
        <dbReference type="ChEBI" id="CHEBI:58342"/>
        <dbReference type="ChEBI" id="CHEBI:90726"/>
    </reaction>
    <physiologicalReaction direction="left-to-right" evidence="10">
        <dbReference type="Rhea" id="RHEA:50253"/>
    </physiologicalReaction>
</comment>
<keyword evidence="7 10" id="KW-0443">Lipid metabolism</keyword>
<keyword evidence="5 10" id="KW-0276">Fatty acid metabolism</keyword>
<keyword evidence="8 10" id="KW-0472">Membrane</keyword>
<dbReference type="InterPro" id="IPR002076">
    <property type="entry name" value="ELO_fam"/>
</dbReference>
<feature type="transmembrane region" description="Helical" evidence="10">
    <location>
        <begin position="51"/>
        <end position="71"/>
    </location>
</feature>
<dbReference type="GO" id="GO:0030148">
    <property type="term" value="P:sphingolipid biosynthetic process"/>
    <property type="evidence" value="ECO:0007669"/>
    <property type="project" value="TreeGrafter"/>
</dbReference>
<proteinExistence type="inferred from homology"/>
<evidence type="ECO:0000313" key="12">
    <source>
        <dbReference type="Proteomes" id="UP000030655"/>
    </source>
</evidence>
<comment type="subcellular location">
    <subcellularLocation>
        <location evidence="1">Membrane</location>
        <topology evidence="1">Multi-pass membrane protein</topology>
    </subcellularLocation>
</comment>
<evidence type="ECO:0000256" key="2">
    <source>
        <dbReference type="ARBA" id="ARBA00022516"/>
    </source>
</evidence>
<evidence type="ECO:0000313" key="11">
    <source>
        <dbReference type="EMBL" id="KCZ79069.1"/>
    </source>
</evidence>
<gene>
    <name evidence="11" type="ORF">H312_03547</name>
</gene>
<reference evidence="12" key="1">
    <citation type="submission" date="2013-02" db="EMBL/GenBank/DDBJ databases">
        <authorList>
            <consortium name="The Broad Institute Genome Sequencing Platform"/>
            <person name="Cuomo C."/>
            <person name="Becnel J."/>
            <person name="Sanscrainte N."/>
            <person name="Walker B."/>
            <person name="Young S.K."/>
            <person name="Zeng Q."/>
            <person name="Gargeya S."/>
            <person name="Fitzgerald M."/>
            <person name="Haas B."/>
            <person name="Abouelleil A."/>
            <person name="Alvarado L."/>
            <person name="Arachchi H.M."/>
            <person name="Berlin A.M."/>
            <person name="Chapman S.B."/>
            <person name="Dewar J."/>
            <person name="Goldberg J."/>
            <person name="Griggs A."/>
            <person name="Gujja S."/>
            <person name="Hansen M."/>
            <person name="Howarth C."/>
            <person name="Imamovic A."/>
            <person name="Larimer J."/>
            <person name="McCowan C."/>
            <person name="Murphy C."/>
            <person name="Neiman D."/>
            <person name="Pearson M."/>
            <person name="Priest M."/>
            <person name="Roberts A."/>
            <person name="Saif S."/>
            <person name="Shea T."/>
            <person name="Sisk P."/>
            <person name="Sykes S."/>
            <person name="Wortman J."/>
            <person name="Nusbaum C."/>
            <person name="Birren B."/>
        </authorList>
    </citation>
    <scope>NUCLEOTIDE SEQUENCE [LARGE SCALE GENOMIC DNA]</scope>
    <source>
        <strain evidence="12">PRA339</strain>
    </source>
</reference>
<evidence type="ECO:0000256" key="10">
    <source>
        <dbReference type="RuleBase" id="RU361115"/>
    </source>
</evidence>
<evidence type="ECO:0000256" key="7">
    <source>
        <dbReference type="ARBA" id="ARBA00023098"/>
    </source>
</evidence>
<dbReference type="GO" id="GO:0034626">
    <property type="term" value="P:fatty acid elongation, polyunsaturated fatty acid"/>
    <property type="evidence" value="ECO:0007669"/>
    <property type="project" value="TreeGrafter"/>
</dbReference>
<dbReference type="GO" id="GO:0019367">
    <property type="term" value="P:fatty acid elongation, saturated fatty acid"/>
    <property type="evidence" value="ECO:0007669"/>
    <property type="project" value="TreeGrafter"/>
</dbReference>
<keyword evidence="3 10" id="KW-0808">Transferase</keyword>
<dbReference type="Proteomes" id="UP000030655">
    <property type="component" value="Unassembled WGS sequence"/>
</dbReference>
<name>A0A059EWG9_9MICR</name>
<keyword evidence="4 10" id="KW-0812">Transmembrane</keyword>
<keyword evidence="2 10" id="KW-0444">Lipid biosynthesis</keyword>
<evidence type="ECO:0000256" key="1">
    <source>
        <dbReference type="ARBA" id="ARBA00004141"/>
    </source>
</evidence>
<dbReference type="GO" id="GO:0042761">
    <property type="term" value="P:very long-chain fatty acid biosynthetic process"/>
    <property type="evidence" value="ECO:0007669"/>
    <property type="project" value="TreeGrafter"/>
</dbReference>
<protein>
    <recommendedName>
        <fullName evidence="10">Elongation of fatty acids protein</fullName>
        <ecNumber evidence="10">2.3.1.-</ecNumber>
    </recommendedName>
</protein>
<feature type="transmembrane region" description="Helical" evidence="10">
    <location>
        <begin position="12"/>
        <end position="31"/>
    </location>
</feature>
<dbReference type="GO" id="GO:0034625">
    <property type="term" value="P:fatty acid elongation, monounsaturated fatty acid"/>
    <property type="evidence" value="ECO:0007669"/>
    <property type="project" value="TreeGrafter"/>
</dbReference>
<feature type="transmembrane region" description="Helical" evidence="10">
    <location>
        <begin position="188"/>
        <end position="214"/>
    </location>
</feature>
<dbReference type="OrthoDB" id="10259681at2759"/>
<evidence type="ECO:0000256" key="4">
    <source>
        <dbReference type="ARBA" id="ARBA00022692"/>
    </source>
</evidence>
<sequence length="256" mass="30697">MTRQIPFMDQTFVKLTLDWRFPIITAMLYLLYNYKHNQKTLVPVRRELKSLLTLIMFTHNAVMSIFSFHVFKNTFFILFDFFKNHSFKEFFSDPQGRLWNKLFYYFWIFYFSKYIEIIDTWIIYMNNRSASFLQVYHHTGAIICCWFLCKSTSHISWIFILFNSFVHSFMYLYYAATTVGIKSKLKFLLTYLQIAQFVIGFILGVIFMICGDIFSSDPEVRKFQMAAGAINLGYVAFLYVLFMRFAKQTYGKEKKD</sequence>
<dbReference type="PANTHER" id="PTHR11157:SF169">
    <property type="entry name" value="ELONGATION OF FATTY ACIDS PROTEIN"/>
    <property type="match status" value="1"/>
</dbReference>
<keyword evidence="12" id="KW-1185">Reference proteome</keyword>
<dbReference type="GO" id="GO:0005789">
    <property type="term" value="C:endoplasmic reticulum membrane"/>
    <property type="evidence" value="ECO:0007669"/>
    <property type="project" value="TreeGrafter"/>
</dbReference>
<evidence type="ECO:0000256" key="3">
    <source>
        <dbReference type="ARBA" id="ARBA00022679"/>
    </source>
</evidence>